<organism evidence="3 4">
    <name type="scientific">Nitrosospira lacus</name>
    <dbReference type="NCBI Taxonomy" id="1288494"/>
    <lineage>
        <taxon>Bacteria</taxon>
        <taxon>Pseudomonadati</taxon>
        <taxon>Pseudomonadota</taxon>
        <taxon>Betaproteobacteria</taxon>
        <taxon>Nitrosomonadales</taxon>
        <taxon>Nitrosomonadaceae</taxon>
        <taxon>Nitrosospira</taxon>
    </lineage>
</organism>
<dbReference type="Proteomes" id="UP000012179">
    <property type="component" value="Chromosome"/>
</dbReference>
<dbReference type="AlphaFoldDB" id="A0A1W6SR70"/>
<feature type="coiled-coil region" evidence="1">
    <location>
        <begin position="76"/>
        <end position="131"/>
    </location>
</feature>
<dbReference type="OrthoDB" id="7068516at2"/>
<gene>
    <name evidence="3" type="ORF">EBAPG3_011135</name>
</gene>
<keyword evidence="2" id="KW-0472">Membrane</keyword>
<sequence>MTNNINQNEEIDAGQKIIDQAIEDCRMNIVRHSNAPVMEVIVGLLLAGLIIAGLLQVSKLELESRSQNYFTIRSEVEAVRYERNKLSEEMARLQKIVADHQVMSSSQKSDFADLNKQLAKVNNEISQKQNALTEGIKSYSERPLLSDHMLYGGGAIVVLIIALLGGTYRLHLREIAKNEQYKLAFHRIRIAANNAQSPGFDSEVRAALTQDAFDVHIEERTIFQRKKIESPLPGLPSSDLATSIVNRLLDEVHIVFQPKEKPARK</sequence>
<dbReference type="EMBL" id="CP021106">
    <property type="protein sequence ID" value="ARO88286.1"/>
    <property type="molecule type" value="Genomic_DNA"/>
</dbReference>
<accession>A0A1W6SR70</accession>
<keyword evidence="4" id="KW-1185">Reference proteome</keyword>
<reference evidence="3 4" key="1">
    <citation type="journal article" date="2015" name="Int. J. Syst. Evol. Microbiol.">
        <title>Nitrosospira lacus sp. nov., a psychrotolerant, ammonia-oxidizing bacterium from sandy lake sediment.</title>
        <authorList>
            <person name="Urakawa H."/>
            <person name="Garcia J.C."/>
            <person name="Nielsen J.L."/>
            <person name="Le V.Q."/>
            <person name="Kozlowski J.A."/>
            <person name="Stein L.Y."/>
            <person name="Lim C.K."/>
            <person name="Pommerening-Roser A."/>
            <person name="Martens-Habbena W."/>
            <person name="Stahl D.A."/>
            <person name="Klotz M.G."/>
        </authorList>
    </citation>
    <scope>NUCLEOTIDE SEQUENCE [LARGE SCALE GENOMIC DNA]</scope>
    <source>
        <strain evidence="3 4">APG3</strain>
    </source>
</reference>
<keyword evidence="1" id="KW-0175">Coiled coil</keyword>
<name>A0A1W6SR70_9PROT</name>
<protein>
    <submittedName>
        <fullName evidence="3">Uncharacterized protein</fullName>
    </submittedName>
</protein>
<dbReference type="KEGG" id="nlc:EBAPG3_011135"/>
<keyword evidence="2" id="KW-0812">Transmembrane</keyword>
<dbReference type="RefSeq" id="WP_004176024.1">
    <property type="nucleotide sequence ID" value="NZ_CP021106.3"/>
</dbReference>
<feature type="transmembrane region" description="Helical" evidence="2">
    <location>
        <begin position="149"/>
        <end position="168"/>
    </location>
</feature>
<evidence type="ECO:0000313" key="3">
    <source>
        <dbReference type="EMBL" id="ARO88286.1"/>
    </source>
</evidence>
<evidence type="ECO:0000256" key="1">
    <source>
        <dbReference type="SAM" id="Coils"/>
    </source>
</evidence>
<proteinExistence type="predicted"/>
<feature type="transmembrane region" description="Helical" evidence="2">
    <location>
        <begin position="36"/>
        <end position="55"/>
    </location>
</feature>
<keyword evidence="2" id="KW-1133">Transmembrane helix</keyword>
<evidence type="ECO:0000256" key="2">
    <source>
        <dbReference type="SAM" id="Phobius"/>
    </source>
</evidence>
<evidence type="ECO:0000313" key="4">
    <source>
        <dbReference type="Proteomes" id="UP000012179"/>
    </source>
</evidence>